<dbReference type="InterPro" id="IPR003607">
    <property type="entry name" value="HD/PDEase_dom"/>
</dbReference>
<dbReference type="GO" id="GO:0008081">
    <property type="term" value="F:phosphoric diester hydrolase activity"/>
    <property type="evidence" value="ECO:0007669"/>
    <property type="project" value="UniProtKB-ARBA"/>
</dbReference>
<dbReference type="CDD" id="cd00088">
    <property type="entry name" value="HPT"/>
    <property type="match status" value="1"/>
</dbReference>
<dbReference type="PANTHER" id="PTHR45228:SF4">
    <property type="entry name" value="LIPOPROTEIN"/>
    <property type="match status" value="1"/>
</dbReference>
<sequence>MSDEVQLQFVREDAEGFQDFRDVLSDYAPQIEKLASQLGQNPSSPELVGDLFRLIHTIKGDAGLCRVMFVVPFAHALEGLLARLRSGELLYQEVMGDVLMLVLDRIELVMAQIAGARPVDEVQMHTLLDALRSLESLPLPSVLATCSRLVAAMVGVQGKSEAPAVATGAKSVVQSRQQDMLLFRTLALQLEQRMPEFLGRTERNLKLALELNRQAGGWVDAEQLEAAVYMHDVGMMFLPESVWLKLGQINDNERRLMALHPAWVAGLLGRMPGWEEAALMVLQHHETPDGEGYPYGLASGEISQGARILALVDAFEAVMLKHAHRGQRRSMLRAAAELNAADDQFERAWLDPFNQVIRRMLEQSPA</sequence>
<dbReference type="SMART" id="SM00073">
    <property type="entry name" value="HPT"/>
    <property type="match status" value="1"/>
</dbReference>
<proteinExistence type="predicted"/>
<keyword evidence="1" id="KW-0902">Two-component regulatory system</keyword>
<dbReference type="PANTHER" id="PTHR45228">
    <property type="entry name" value="CYCLIC DI-GMP PHOSPHODIESTERASE TM_0186-RELATED"/>
    <property type="match status" value="1"/>
</dbReference>
<organism evidence="5 6">
    <name type="scientific">Aquitalea magnusonii</name>
    <dbReference type="NCBI Taxonomy" id="332411"/>
    <lineage>
        <taxon>Bacteria</taxon>
        <taxon>Pseudomonadati</taxon>
        <taxon>Pseudomonadota</taxon>
        <taxon>Betaproteobacteria</taxon>
        <taxon>Neisseriales</taxon>
        <taxon>Chromobacteriaceae</taxon>
        <taxon>Aquitalea</taxon>
    </lineage>
</organism>
<evidence type="ECO:0000256" key="1">
    <source>
        <dbReference type="ARBA" id="ARBA00023012"/>
    </source>
</evidence>
<dbReference type="InterPro" id="IPR008207">
    <property type="entry name" value="Sig_transdc_His_kin_Hpt_dom"/>
</dbReference>
<dbReference type="Proteomes" id="UP000248395">
    <property type="component" value="Unassembled WGS sequence"/>
</dbReference>
<gene>
    <name evidence="5" type="ORF">DFR38_10295</name>
</gene>
<comment type="caution">
    <text evidence="5">The sequence shown here is derived from an EMBL/GenBank/DDBJ whole genome shotgun (WGS) entry which is preliminary data.</text>
</comment>
<evidence type="ECO:0000256" key="2">
    <source>
        <dbReference type="PROSITE-ProRule" id="PRU00110"/>
    </source>
</evidence>
<dbReference type="InterPro" id="IPR052020">
    <property type="entry name" value="Cyclic_di-GMP/3'3'-cGAMP_PDE"/>
</dbReference>
<feature type="modified residue" description="Phosphohistidine" evidence="2">
    <location>
        <position position="56"/>
    </location>
</feature>
<evidence type="ECO:0000313" key="6">
    <source>
        <dbReference type="Proteomes" id="UP000248395"/>
    </source>
</evidence>
<dbReference type="GO" id="GO:0004672">
    <property type="term" value="F:protein kinase activity"/>
    <property type="evidence" value="ECO:0007669"/>
    <property type="project" value="UniProtKB-ARBA"/>
</dbReference>
<name>A0A318JQA5_9NEIS</name>
<evidence type="ECO:0000259" key="4">
    <source>
        <dbReference type="PROSITE" id="PS51832"/>
    </source>
</evidence>
<dbReference type="SUPFAM" id="SSF47226">
    <property type="entry name" value="Histidine-containing phosphotransfer domain, HPT domain"/>
    <property type="match status" value="1"/>
</dbReference>
<dbReference type="Gene3D" id="1.10.3210.10">
    <property type="entry name" value="Hypothetical protein af1432"/>
    <property type="match status" value="1"/>
</dbReference>
<feature type="domain" description="HPt" evidence="3">
    <location>
        <begin position="16"/>
        <end position="116"/>
    </location>
</feature>
<dbReference type="PROSITE" id="PS50894">
    <property type="entry name" value="HPT"/>
    <property type="match status" value="1"/>
</dbReference>
<accession>A0A318JQA5</accession>
<keyword evidence="2" id="KW-0597">Phosphoprotein</keyword>
<dbReference type="Pfam" id="PF01627">
    <property type="entry name" value="Hpt"/>
    <property type="match status" value="1"/>
</dbReference>
<keyword evidence="6" id="KW-1185">Reference proteome</keyword>
<dbReference type="Pfam" id="PF13487">
    <property type="entry name" value="HD_5"/>
    <property type="match status" value="1"/>
</dbReference>
<dbReference type="GO" id="GO:0000160">
    <property type="term" value="P:phosphorelay signal transduction system"/>
    <property type="evidence" value="ECO:0007669"/>
    <property type="project" value="UniProtKB-KW"/>
</dbReference>
<dbReference type="Gene3D" id="1.20.120.160">
    <property type="entry name" value="HPT domain"/>
    <property type="match status" value="1"/>
</dbReference>
<feature type="domain" description="HD-GYP" evidence="4">
    <location>
        <begin position="172"/>
        <end position="366"/>
    </location>
</feature>
<reference evidence="5 6" key="1">
    <citation type="submission" date="2018-05" db="EMBL/GenBank/DDBJ databases">
        <title>Genomic Encyclopedia of Type Strains, Phase IV (KMG-IV): sequencing the most valuable type-strain genomes for metagenomic binning, comparative biology and taxonomic classification.</title>
        <authorList>
            <person name="Goeker M."/>
        </authorList>
    </citation>
    <scope>NUCLEOTIDE SEQUENCE [LARGE SCALE GENOMIC DNA]</scope>
    <source>
        <strain evidence="5 6">DSM 25134</strain>
    </source>
</reference>
<dbReference type="SUPFAM" id="SSF109604">
    <property type="entry name" value="HD-domain/PDEase-like"/>
    <property type="match status" value="1"/>
</dbReference>
<dbReference type="OrthoDB" id="9816273at2"/>
<dbReference type="AlphaFoldDB" id="A0A318JQA5"/>
<dbReference type="PROSITE" id="PS51832">
    <property type="entry name" value="HD_GYP"/>
    <property type="match status" value="1"/>
</dbReference>
<dbReference type="EMBL" id="QJKC01000002">
    <property type="protein sequence ID" value="PXX50448.1"/>
    <property type="molecule type" value="Genomic_DNA"/>
</dbReference>
<dbReference type="InterPro" id="IPR036641">
    <property type="entry name" value="HPT_dom_sf"/>
</dbReference>
<protein>
    <submittedName>
        <fullName evidence="5">Hpt domain-containing protein</fullName>
    </submittedName>
</protein>
<evidence type="ECO:0000313" key="5">
    <source>
        <dbReference type="EMBL" id="PXX50448.1"/>
    </source>
</evidence>
<dbReference type="CDD" id="cd00077">
    <property type="entry name" value="HDc"/>
    <property type="match status" value="1"/>
</dbReference>
<dbReference type="InterPro" id="IPR037522">
    <property type="entry name" value="HD_GYP_dom"/>
</dbReference>
<evidence type="ECO:0000259" key="3">
    <source>
        <dbReference type="PROSITE" id="PS50894"/>
    </source>
</evidence>
<dbReference type="RefSeq" id="WP_059284523.1">
    <property type="nucleotide sequence ID" value="NZ_LNQU01000003.1"/>
</dbReference>